<feature type="transmembrane region" description="Helical" evidence="1">
    <location>
        <begin position="39"/>
        <end position="58"/>
    </location>
</feature>
<dbReference type="OMA" id="TIACGLY"/>
<dbReference type="Gramene" id="KCW56258">
    <property type="protein sequence ID" value="KCW56258"/>
    <property type="gene ID" value="EUGRSUZ_I02003"/>
</dbReference>
<dbReference type="InParanoid" id="A0A059AQY6"/>
<feature type="transmembrane region" description="Helical" evidence="1">
    <location>
        <begin position="239"/>
        <end position="261"/>
    </location>
</feature>
<dbReference type="AlphaFoldDB" id="A0A059AQY6"/>
<evidence type="ECO:0000256" key="1">
    <source>
        <dbReference type="SAM" id="Phobius"/>
    </source>
</evidence>
<dbReference type="GO" id="GO:0016020">
    <property type="term" value="C:membrane"/>
    <property type="evidence" value="ECO:0000318"/>
    <property type="project" value="GO_Central"/>
</dbReference>
<dbReference type="PANTHER" id="PTHR33133">
    <property type="entry name" value="OS08G0107100 PROTEIN-RELATED"/>
    <property type="match status" value="1"/>
</dbReference>
<keyword evidence="1" id="KW-0812">Transmembrane</keyword>
<keyword evidence="1" id="KW-0472">Membrane</keyword>
<feature type="transmembrane region" description="Helical" evidence="1">
    <location>
        <begin position="70"/>
        <end position="89"/>
    </location>
</feature>
<organism evidence="2">
    <name type="scientific">Eucalyptus grandis</name>
    <name type="common">Flooded gum</name>
    <dbReference type="NCBI Taxonomy" id="71139"/>
    <lineage>
        <taxon>Eukaryota</taxon>
        <taxon>Viridiplantae</taxon>
        <taxon>Streptophyta</taxon>
        <taxon>Embryophyta</taxon>
        <taxon>Tracheophyta</taxon>
        <taxon>Spermatophyta</taxon>
        <taxon>Magnoliopsida</taxon>
        <taxon>eudicotyledons</taxon>
        <taxon>Gunneridae</taxon>
        <taxon>Pentapetalae</taxon>
        <taxon>rosids</taxon>
        <taxon>malvids</taxon>
        <taxon>Myrtales</taxon>
        <taxon>Myrtaceae</taxon>
        <taxon>Myrtoideae</taxon>
        <taxon>Eucalypteae</taxon>
        <taxon>Eucalyptus</taxon>
    </lineage>
</organism>
<proteinExistence type="predicted"/>
<protein>
    <submittedName>
        <fullName evidence="2">Uncharacterized protein</fullName>
    </submittedName>
</protein>
<gene>
    <name evidence="2" type="ORF">EUGRSUZ_I02003</name>
</gene>
<sequence length="300" mass="32141">IPNEEVPSTRASEMERAARIIRRSIHGFLKNIGSFHTPVLILLPYSASLLLYGCFFPAAKTASLSLPQSVFRAVLSFAPALTFLAVAKARVLQALTNRHDPSPLSSSFSLYGRLVKLQFLKTSVALAADAIAWAPHGSFSRGQGTLLALTSRTVSCAIAANLSAVCDVALAIVGIENCSASEAIRRACSLRRRESAALLIALPHYLCFAAVEALCWFRYRSVMEGLSAERPYLGMASEGLVIAWMYSVVVVLDTIACGLYVKSCESNSRADGAANHGHSTANVNNDDDKGDRCGKIADMA</sequence>
<dbReference type="EMBL" id="KK198761">
    <property type="protein sequence ID" value="KCW56258.1"/>
    <property type="molecule type" value="Genomic_DNA"/>
</dbReference>
<dbReference type="STRING" id="71139.A0A059AQY6"/>
<evidence type="ECO:0000313" key="2">
    <source>
        <dbReference type="EMBL" id="KCW56258.1"/>
    </source>
</evidence>
<feature type="transmembrane region" description="Helical" evidence="1">
    <location>
        <begin position="196"/>
        <end position="219"/>
    </location>
</feature>
<accession>A0A059AQY6</accession>
<dbReference type="eggNOG" id="ENOG502QQZM">
    <property type="taxonomic scope" value="Eukaryota"/>
</dbReference>
<feature type="non-terminal residue" evidence="2">
    <location>
        <position position="1"/>
    </location>
</feature>
<dbReference type="PANTHER" id="PTHR33133:SF19">
    <property type="entry name" value="BINDING-PROTEIN-DEPENDENT TRANSPORT SYSTEMS INNER MEMBRANE COMPONENT"/>
    <property type="match status" value="1"/>
</dbReference>
<name>A0A059AQY6_EUCGR</name>
<reference evidence="2" key="1">
    <citation type="submission" date="2013-07" db="EMBL/GenBank/DDBJ databases">
        <title>The genome of Eucalyptus grandis.</title>
        <authorList>
            <person name="Schmutz J."/>
            <person name="Hayes R."/>
            <person name="Myburg A."/>
            <person name="Tuskan G."/>
            <person name="Grattapaglia D."/>
            <person name="Rokhsar D.S."/>
        </authorList>
    </citation>
    <scope>NUCLEOTIDE SEQUENCE</scope>
    <source>
        <tissue evidence="2">Leaf extractions</tissue>
    </source>
</reference>
<keyword evidence="1" id="KW-1133">Transmembrane helix</keyword>